<gene>
    <name evidence="2" type="ORF">V6X64_02950</name>
</gene>
<keyword evidence="3" id="KW-1185">Reference proteome</keyword>
<dbReference type="Gene3D" id="1.10.10.10">
    <property type="entry name" value="Winged helix-like DNA-binding domain superfamily/Winged helix DNA-binding domain"/>
    <property type="match status" value="1"/>
</dbReference>
<dbReference type="NCBIfam" id="TIGR00738">
    <property type="entry name" value="rrf2_super"/>
    <property type="match status" value="1"/>
</dbReference>
<evidence type="ECO:0000313" key="2">
    <source>
        <dbReference type="EMBL" id="MEX0385952.1"/>
    </source>
</evidence>
<dbReference type="SUPFAM" id="SSF46785">
    <property type="entry name" value="Winged helix' DNA-binding domain"/>
    <property type="match status" value="1"/>
</dbReference>
<name>A0ABV3S745_9GAMM</name>
<sequence length="142" mass="15006">MRLSTKGRYSVTAIMDLALHQDSGPVALADISRRQNLSLSYLEQLFAQLRRHGLVRGVRGPGGGYCLARTAEAISVADVILAVEQPVDATACGGEEDCDAGERCLTHDLWAELSGQIQTFLAGISLAALASDPELLNAAGPE</sequence>
<dbReference type="RefSeq" id="WP_367966435.1">
    <property type="nucleotide sequence ID" value="NZ_JBAKFI010000004.1"/>
</dbReference>
<keyword evidence="1" id="KW-0238">DNA-binding</keyword>
<evidence type="ECO:0000313" key="3">
    <source>
        <dbReference type="Proteomes" id="UP001556653"/>
    </source>
</evidence>
<dbReference type="Pfam" id="PF02082">
    <property type="entry name" value="Rrf2"/>
    <property type="match status" value="1"/>
</dbReference>
<proteinExistence type="predicted"/>
<dbReference type="InterPro" id="IPR036388">
    <property type="entry name" value="WH-like_DNA-bd_sf"/>
</dbReference>
<dbReference type="InterPro" id="IPR000944">
    <property type="entry name" value="Tscrpt_reg_Rrf2"/>
</dbReference>
<organism evidence="2 3">
    <name type="scientific">Spiribacter onubensis</name>
    <dbReference type="NCBI Taxonomy" id="3122420"/>
    <lineage>
        <taxon>Bacteria</taxon>
        <taxon>Pseudomonadati</taxon>
        <taxon>Pseudomonadota</taxon>
        <taxon>Gammaproteobacteria</taxon>
        <taxon>Chromatiales</taxon>
        <taxon>Ectothiorhodospiraceae</taxon>
        <taxon>Spiribacter</taxon>
    </lineage>
</organism>
<dbReference type="PANTHER" id="PTHR33221">
    <property type="entry name" value="WINGED HELIX-TURN-HELIX TRANSCRIPTIONAL REGULATOR, RRF2 FAMILY"/>
    <property type="match status" value="1"/>
</dbReference>
<dbReference type="PROSITE" id="PS51197">
    <property type="entry name" value="HTH_RRF2_2"/>
    <property type="match status" value="1"/>
</dbReference>
<dbReference type="Proteomes" id="UP001556653">
    <property type="component" value="Unassembled WGS sequence"/>
</dbReference>
<reference evidence="2 3" key="1">
    <citation type="submission" date="2024-02" db="EMBL/GenBank/DDBJ databases">
        <title>New especies of Spiribacter isolated from saline water.</title>
        <authorList>
            <person name="Leon M.J."/>
            <person name="De La Haba R."/>
            <person name="Sanchez-Porro C."/>
            <person name="Ventosa A."/>
        </authorList>
    </citation>
    <scope>NUCLEOTIDE SEQUENCE [LARGE SCALE GENOMIC DNA]</scope>
    <source>
        <strain evidence="3">ag22IC4-227</strain>
    </source>
</reference>
<dbReference type="PANTHER" id="PTHR33221:SF5">
    <property type="entry name" value="HTH-TYPE TRANSCRIPTIONAL REGULATOR ISCR"/>
    <property type="match status" value="1"/>
</dbReference>
<protein>
    <submittedName>
        <fullName evidence="2">Rrf2 family transcriptional regulator</fullName>
    </submittedName>
</protein>
<comment type="caution">
    <text evidence="2">The sequence shown here is derived from an EMBL/GenBank/DDBJ whole genome shotgun (WGS) entry which is preliminary data.</text>
</comment>
<accession>A0ABV3S745</accession>
<dbReference type="InterPro" id="IPR036390">
    <property type="entry name" value="WH_DNA-bd_sf"/>
</dbReference>
<evidence type="ECO:0000256" key="1">
    <source>
        <dbReference type="ARBA" id="ARBA00023125"/>
    </source>
</evidence>
<dbReference type="EMBL" id="JBAKFJ010000001">
    <property type="protein sequence ID" value="MEX0385952.1"/>
    <property type="molecule type" value="Genomic_DNA"/>
</dbReference>